<gene>
    <name evidence="3" type="ORF">LT40_11570</name>
</gene>
<dbReference type="RefSeq" id="WP_043193598.1">
    <property type="nucleotide sequence ID" value="NZ_CP009533.1"/>
</dbReference>
<keyword evidence="1" id="KW-0732">Signal</keyword>
<dbReference type="AlphaFoldDB" id="A0A089YQW2"/>
<feature type="domain" description="NolW-like" evidence="2">
    <location>
        <begin position="22"/>
        <end position="80"/>
    </location>
</feature>
<reference evidence="3 4" key="1">
    <citation type="journal article" date="2015" name="J. Biotechnol.">
        <title>Complete genome sequence of Pseudomonas rhizosphaerae IH5T (=DSM 16299T), a phosphate-solubilizing rhizobacterium for bacterial biofertilizer.</title>
        <authorList>
            <person name="Kwak Y."/>
            <person name="Jung B.K."/>
            <person name="Shin J.H."/>
        </authorList>
    </citation>
    <scope>NUCLEOTIDE SEQUENCE [LARGE SCALE GENOMIC DNA]</scope>
    <source>
        <strain evidence="3">DSM 16299</strain>
    </source>
</reference>
<accession>A0A089YQW2</accession>
<dbReference type="OrthoDB" id="5608150at2"/>
<evidence type="ECO:0000259" key="2">
    <source>
        <dbReference type="Pfam" id="PF03958"/>
    </source>
</evidence>
<organism evidence="3 4">
    <name type="scientific">Pseudomonas rhizosphaerae</name>
    <dbReference type="NCBI Taxonomy" id="216142"/>
    <lineage>
        <taxon>Bacteria</taxon>
        <taxon>Pseudomonadati</taxon>
        <taxon>Pseudomonadota</taxon>
        <taxon>Gammaproteobacteria</taxon>
        <taxon>Pseudomonadales</taxon>
        <taxon>Pseudomonadaceae</taxon>
        <taxon>Pseudomonas</taxon>
    </lineage>
</organism>
<dbReference type="Proteomes" id="UP000029499">
    <property type="component" value="Chromosome"/>
</dbReference>
<protein>
    <submittedName>
        <fullName evidence="3">Secretin</fullName>
    </submittedName>
</protein>
<keyword evidence="4" id="KW-1185">Reference proteome</keyword>
<dbReference type="InterPro" id="IPR005644">
    <property type="entry name" value="NolW-like"/>
</dbReference>
<dbReference type="Pfam" id="PF03958">
    <property type="entry name" value="Secretin_N"/>
    <property type="match status" value="1"/>
</dbReference>
<dbReference type="InterPro" id="IPR038591">
    <property type="entry name" value="NolW-like_sf"/>
</dbReference>
<evidence type="ECO:0000256" key="1">
    <source>
        <dbReference type="SAM" id="SignalP"/>
    </source>
</evidence>
<dbReference type="STRING" id="216142.LT40_11570"/>
<evidence type="ECO:0000313" key="4">
    <source>
        <dbReference type="Proteomes" id="UP000029499"/>
    </source>
</evidence>
<dbReference type="HOGENOM" id="CLU_084459_0_0_6"/>
<dbReference type="EMBL" id="CP009533">
    <property type="protein sequence ID" value="AIS17989.1"/>
    <property type="molecule type" value="Genomic_DNA"/>
</dbReference>
<evidence type="ECO:0000313" key="3">
    <source>
        <dbReference type="EMBL" id="AIS17989.1"/>
    </source>
</evidence>
<proteinExistence type="predicted"/>
<feature type="signal peptide" evidence="1">
    <location>
        <begin position="1"/>
        <end position="20"/>
    </location>
</feature>
<dbReference type="KEGG" id="prh:LT40_11570"/>
<name>A0A089YQW2_9PSED</name>
<feature type="chain" id="PRO_5001852139" evidence="1">
    <location>
        <begin position="21"/>
        <end position="251"/>
    </location>
</feature>
<dbReference type="eggNOG" id="COG4796">
    <property type="taxonomic scope" value="Bacteria"/>
</dbReference>
<sequence length="251" mass="26978">MPLHLLFVSLLLCLATGANAATQVMPLHYRTSADILPIAQQLVGREGTVAAYGNQLVVNAEPDKLDELTALLEQLDKPARRLLISVDTSDSNTANQRGYRVNGGGTTRIIQYGTDNRSGGVQQVQASEGSPALIQIGQSVPLTTAGTDAYGRLQAQTDYRDVTQGFYVTASLTGDVVHLNIATNNDRPSQERADVVNLQSTQSTLSGRLGEWITVAGTNQHSSINQQGIARQYSTQGRNDTTVRVKVDTLD</sequence>
<dbReference type="Gene3D" id="3.30.1370.120">
    <property type="match status" value="1"/>
</dbReference>